<dbReference type="PANTHER" id="PTHR21183">
    <property type="entry name" value="RIBOSOMAL PROTEIN L47, MITOCHONDRIAL-RELATED"/>
    <property type="match status" value="1"/>
</dbReference>
<evidence type="ECO:0000256" key="1">
    <source>
        <dbReference type="ARBA" id="ARBA00004173"/>
    </source>
</evidence>
<comment type="similarity">
    <text evidence="2">Belongs to the universal ribosomal protein uL29 family.</text>
</comment>
<reference evidence="7 8" key="1">
    <citation type="submission" date="2024-07" db="EMBL/GenBank/DDBJ databases">
        <title>Chromosome-level genome assembly of the water stick insect Ranatra chinensis (Heteroptera: Nepidae).</title>
        <authorList>
            <person name="Liu X."/>
        </authorList>
    </citation>
    <scope>NUCLEOTIDE SEQUENCE [LARGE SCALE GENOMIC DNA]</scope>
    <source>
        <strain evidence="7">Cailab_2021Rc</strain>
        <tissue evidence="7">Muscle</tissue>
    </source>
</reference>
<dbReference type="InterPro" id="IPR038340">
    <property type="entry name" value="MRP-L47_sf"/>
</dbReference>
<gene>
    <name evidence="7" type="ORF">AAG570_005241</name>
</gene>
<dbReference type="PANTHER" id="PTHR21183:SF18">
    <property type="entry name" value="LARGE RIBOSOMAL SUBUNIT PROTEIN UL29M"/>
    <property type="match status" value="1"/>
</dbReference>
<keyword evidence="4" id="KW-0496">Mitochondrion</keyword>
<dbReference type="GO" id="GO:0005739">
    <property type="term" value="C:mitochondrion"/>
    <property type="evidence" value="ECO:0007669"/>
    <property type="project" value="UniProtKB-SubCell"/>
</dbReference>
<dbReference type="EMBL" id="JBFDAA010000017">
    <property type="protein sequence ID" value="KAL1116769.1"/>
    <property type="molecule type" value="Genomic_DNA"/>
</dbReference>
<keyword evidence="8" id="KW-1185">Reference proteome</keyword>
<dbReference type="Pfam" id="PF06984">
    <property type="entry name" value="MRP-L47"/>
    <property type="match status" value="1"/>
</dbReference>
<protein>
    <recommendedName>
        <fullName evidence="6">Large ribosomal subunit protein uL29m</fullName>
    </recommendedName>
</protein>
<dbReference type="InterPro" id="IPR010729">
    <property type="entry name" value="Ribosomal_uL29_mit"/>
</dbReference>
<evidence type="ECO:0000256" key="3">
    <source>
        <dbReference type="ARBA" id="ARBA00022980"/>
    </source>
</evidence>
<dbReference type="Gene3D" id="6.10.330.20">
    <property type="match status" value="1"/>
</dbReference>
<sequence>MQFFDEKDNWERDEVRVGRAWRIPELRIKSNDDLHKLWFVLLKERNMLMTMEHEYKQKFEPFPSPERLDKVNESMVNLEEVVRERNRAYFELETGETGERPGRLTPNALGMNYWYKASEHVVPPHANGTWWRQKHLWYDRKECAQFLTYYREKLFLAKRKQRIRDRNHVLGLLRRFPDMDMEALKEQYPTVDIERVKRWKKATGHFVPK</sequence>
<evidence type="ECO:0000256" key="4">
    <source>
        <dbReference type="ARBA" id="ARBA00023128"/>
    </source>
</evidence>
<proteinExistence type="inferred from homology"/>
<comment type="subcellular location">
    <subcellularLocation>
        <location evidence="1">Mitochondrion</location>
    </subcellularLocation>
</comment>
<evidence type="ECO:0000256" key="6">
    <source>
        <dbReference type="ARBA" id="ARBA00035289"/>
    </source>
</evidence>
<evidence type="ECO:0000313" key="8">
    <source>
        <dbReference type="Proteomes" id="UP001558652"/>
    </source>
</evidence>
<accession>A0ABD0XZV9</accession>
<evidence type="ECO:0000313" key="7">
    <source>
        <dbReference type="EMBL" id="KAL1116769.1"/>
    </source>
</evidence>
<dbReference type="Proteomes" id="UP001558652">
    <property type="component" value="Unassembled WGS sequence"/>
</dbReference>
<comment type="caution">
    <text evidence="7">The sequence shown here is derived from an EMBL/GenBank/DDBJ whole genome shotgun (WGS) entry which is preliminary data.</text>
</comment>
<organism evidence="7 8">
    <name type="scientific">Ranatra chinensis</name>
    <dbReference type="NCBI Taxonomy" id="642074"/>
    <lineage>
        <taxon>Eukaryota</taxon>
        <taxon>Metazoa</taxon>
        <taxon>Ecdysozoa</taxon>
        <taxon>Arthropoda</taxon>
        <taxon>Hexapoda</taxon>
        <taxon>Insecta</taxon>
        <taxon>Pterygota</taxon>
        <taxon>Neoptera</taxon>
        <taxon>Paraneoptera</taxon>
        <taxon>Hemiptera</taxon>
        <taxon>Heteroptera</taxon>
        <taxon>Panheteroptera</taxon>
        <taxon>Nepomorpha</taxon>
        <taxon>Nepidae</taxon>
        <taxon>Ranatrinae</taxon>
        <taxon>Ranatra</taxon>
    </lineage>
</organism>
<evidence type="ECO:0000256" key="2">
    <source>
        <dbReference type="ARBA" id="ARBA00009254"/>
    </source>
</evidence>
<keyword evidence="3" id="KW-0689">Ribosomal protein</keyword>
<dbReference type="GO" id="GO:0005840">
    <property type="term" value="C:ribosome"/>
    <property type="evidence" value="ECO:0007669"/>
    <property type="project" value="UniProtKB-KW"/>
</dbReference>
<dbReference type="GO" id="GO:1990904">
    <property type="term" value="C:ribonucleoprotein complex"/>
    <property type="evidence" value="ECO:0007669"/>
    <property type="project" value="UniProtKB-KW"/>
</dbReference>
<dbReference type="AlphaFoldDB" id="A0ABD0XZV9"/>
<name>A0ABD0XZV9_9HEMI</name>
<evidence type="ECO:0000256" key="5">
    <source>
        <dbReference type="ARBA" id="ARBA00023274"/>
    </source>
</evidence>
<keyword evidence="5" id="KW-0687">Ribonucleoprotein</keyword>